<comment type="caution">
    <text evidence="1">The sequence shown here is derived from an EMBL/GenBank/DDBJ whole genome shotgun (WGS) entry which is preliminary data.</text>
</comment>
<dbReference type="AlphaFoldDB" id="X1SWC5"/>
<dbReference type="EMBL" id="BARW01012032">
    <property type="protein sequence ID" value="GAI79630.1"/>
    <property type="molecule type" value="Genomic_DNA"/>
</dbReference>
<feature type="non-terminal residue" evidence="1">
    <location>
        <position position="1"/>
    </location>
</feature>
<accession>X1SWC5</accession>
<proteinExistence type="predicted"/>
<name>X1SWC5_9ZZZZ</name>
<organism evidence="1">
    <name type="scientific">marine sediment metagenome</name>
    <dbReference type="NCBI Taxonomy" id="412755"/>
    <lineage>
        <taxon>unclassified sequences</taxon>
        <taxon>metagenomes</taxon>
        <taxon>ecological metagenomes</taxon>
    </lineage>
</organism>
<gene>
    <name evidence="1" type="ORF">S12H4_22898</name>
</gene>
<reference evidence="1" key="1">
    <citation type="journal article" date="2014" name="Front. Microbiol.">
        <title>High frequency of phylogenetically diverse reductive dehalogenase-homologous genes in deep subseafloor sedimentary metagenomes.</title>
        <authorList>
            <person name="Kawai M."/>
            <person name="Futagami T."/>
            <person name="Toyoda A."/>
            <person name="Takaki Y."/>
            <person name="Nishi S."/>
            <person name="Hori S."/>
            <person name="Arai W."/>
            <person name="Tsubouchi T."/>
            <person name="Morono Y."/>
            <person name="Uchiyama I."/>
            <person name="Ito T."/>
            <person name="Fujiyama A."/>
            <person name="Inagaki F."/>
            <person name="Takami H."/>
        </authorList>
    </citation>
    <scope>NUCLEOTIDE SEQUENCE</scope>
    <source>
        <strain evidence="1">Expedition CK06-06</strain>
    </source>
</reference>
<sequence>QTKQPIKGPVVIIVDKAETSLGLGLADKILVEVRNEDFVDGSS</sequence>
<protein>
    <submittedName>
        <fullName evidence="1">Uncharacterized protein</fullName>
    </submittedName>
</protein>
<evidence type="ECO:0000313" key="1">
    <source>
        <dbReference type="EMBL" id="GAI79630.1"/>
    </source>
</evidence>